<dbReference type="PRINTS" id="PR00413">
    <property type="entry name" value="HADHALOGNASE"/>
</dbReference>
<dbReference type="InterPro" id="IPR023214">
    <property type="entry name" value="HAD_sf"/>
</dbReference>
<dbReference type="EMBL" id="CDHN01000002">
    <property type="protein sequence ID" value="CEJ89617.1"/>
    <property type="molecule type" value="Genomic_DNA"/>
</dbReference>
<proteinExistence type="predicted"/>
<dbReference type="SUPFAM" id="SSF56784">
    <property type="entry name" value="HAD-like"/>
    <property type="match status" value="1"/>
</dbReference>
<dbReference type="InterPro" id="IPR036412">
    <property type="entry name" value="HAD-like_sf"/>
</dbReference>
<dbReference type="SFLD" id="SFLDG01129">
    <property type="entry name" value="C1.5:_HAD__Beta-PGM__Phosphata"/>
    <property type="match status" value="1"/>
</dbReference>
<evidence type="ECO:0008006" key="4">
    <source>
        <dbReference type="Google" id="ProtNLM"/>
    </source>
</evidence>
<accession>A0A0A1TIT4</accession>
<keyword evidence="1" id="KW-0378">Hydrolase</keyword>
<dbReference type="PANTHER" id="PTHR43316:SF9">
    <property type="entry name" value="ACID DEHALOGENASE, PUTATIVE (AFU_ORTHOLOGUE AFUA_6G14460)-RELATED"/>
    <property type="match status" value="1"/>
</dbReference>
<dbReference type="Gene3D" id="1.10.150.750">
    <property type="match status" value="1"/>
</dbReference>
<protein>
    <recommendedName>
        <fullName evidence="4">Haloacid dehalogenase</fullName>
    </recommendedName>
</protein>
<keyword evidence="3" id="KW-1185">Reference proteome</keyword>
<sequence>MTYILNYQALAFDVYGTIVDWEGGMITALEPLTSQLKTPVSKEDLFAIIHELEKEQQAQTPAMAYRDVLAAIHPKLAQRLGLPQPSVEESTAFGASVGKWPAFPDSIEALKTLSKYYKLVVISNTDHQSFQGTQTGPLQGFQFDLVILAEDNGCYKPDPRAFEQLESQISSKLGISKDKIIQTAQSQFHDHYPAKTAGLKSSWIVRPGSIMGNMPEPIYDWKFNTLGEMAAAVENAGKRKNS</sequence>
<dbReference type="SFLD" id="SFLDS00003">
    <property type="entry name" value="Haloacid_Dehalogenase"/>
    <property type="match status" value="1"/>
</dbReference>
<organism evidence="2 3">
    <name type="scientific">[Torrubiella] hemipterigena</name>
    <dbReference type="NCBI Taxonomy" id="1531966"/>
    <lineage>
        <taxon>Eukaryota</taxon>
        <taxon>Fungi</taxon>
        <taxon>Dikarya</taxon>
        <taxon>Ascomycota</taxon>
        <taxon>Pezizomycotina</taxon>
        <taxon>Sordariomycetes</taxon>
        <taxon>Hypocreomycetidae</taxon>
        <taxon>Hypocreales</taxon>
        <taxon>Clavicipitaceae</taxon>
        <taxon>Clavicipitaceae incertae sedis</taxon>
        <taxon>'Torrubiella' clade</taxon>
    </lineage>
</organism>
<dbReference type="Proteomes" id="UP000039046">
    <property type="component" value="Unassembled WGS sequence"/>
</dbReference>
<name>A0A0A1TIT4_9HYPO</name>
<dbReference type="InterPro" id="IPR051540">
    <property type="entry name" value="S-2-haloacid_dehalogenase"/>
</dbReference>
<evidence type="ECO:0000256" key="1">
    <source>
        <dbReference type="ARBA" id="ARBA00022801"/>
    </source>
</evidence>
<evidence type="ECO:0000313" key="3">
    <source>
        <dbReference type="Proteomes" id="UP000039046"/>
    </source>
</evidence>
<evidence type="ECO:0000313" key="2">
    <source>
        <dbReference type="EMBL" id="CEJ89617.1"/>
    </source>
</evidence>
<dbReference type="OrthoDB" id="444127at2759"/>
<dbReference type="Pfam" id="PF00702">
    <property type="entry name" value="Hydrolase"/>
    <property type="match status" value="1"/>
</dbReference>
<gene>
    <name evidence="2" type="ORF">VHEMI05452</name>
</gene>
<dbReference type="AlphaFoldDB" id="A0A0A1TIT4"/>
<dbReference type="HOGENOM" id="CLU_045011_3_2_1"/>
<dbReference type="GO" id="GO:0016791">
    <property type="term" value="F:phosphatase activity"/>
    <property type="evidence" value="ECO:0007669"/>
    <property type="project" value="UniProtKB-ARBA"/>
</dbReference>
<dbReference type="NCBIfam" id="TIGR01493">
    <property type="entry name" value="HAD-SF-IA-v2"/>
    <property type="match status" value="1"/>
</dbReference>
<dbReference type="Gene3D" id="3.40.50.1000">
    <property type="entry name" value="HAD superfamily/HAD-like"/>
    <property type="match status" value="1"/>
</dbReference>
<dbReference type="PANTHER" id="PTHR43316">
    <property type="entry name" value="HYDROLASE, HALOACID DELAHOGENASE-RELATED"/>
    <property type="match status" value="1"/>
</dbReference>
<reference evidence="2 3" key="1">
    <citation type="journal article" date="2015" name="Genome Announc.">
        <title>Draft Genome Sequence and Gene Annotation of the Entomopathogenic Fungus Verticillium hemipterigenum.</title>
        <authorList>
            <person name="Horn F."/>
            <person name="Habel A."/>
            <person name="Scharf D.H."/>
            <person name="Dworschak J."/>
            <person name="Brakhage A.A."/>
            <person name="Guthke R."/>
            <person name="Hertweck C."/>
            <person name="Linde J."/>
        </authorList>
    </citation>
    <scope>NUCLEOTIDE SEQUENCE [LARGE SCALE GENOMIC DNA]</scope>
</reference>
<dbReference type="InterPro" id="IPR006439">
    <property type="entry name" value="HAD-SF_hydro_IA"/>
</dbReference>